<comment type="subcellular location">
    <subcellularLocation>
        <location evidence="1">Cytoplasm</location>
    </subcellularLocation>
</comment>
<comment type="pathway">
    <text evidence="2">Protein biosynthesis; polypeptide chain elongation.</text>
</comment>
<evidence type="ECO:0000259" key="7">
    <source>
        <dbReference type="SMART" id="SM00841"/>
    </source>
</evidence>
<dbReference type="InterPro" id="IPR014722">
    <property type="entry name" value="Rib_uL2_dom2"/>
</dbReference>
<dbReference type="InterPro" id="IPR015365">
    <property type="entry name" value="Elong-fact-P_C"/>
</dbReference>
<dbReference type="FunFam" id="2.40.50.140:FF:000004">
    <property type="entry name" value="Elongation factor P"/>
    <property type="match status" value="1"/>
</dbReference>
<dbReference type="CDD" id="cd04470">
    <property type="entry name" value="S1_EF-P_repeat_1"/>
    <property type="match status" value="1"/>
</dbReference>
<keyword evidence="4" id="KW-0963">Cytoplasm</keyword>
<dbReference type="Pfam" id="PF01132">
    <property type="entry name" value="EFP"/>
    <property type="match status" value="1"/>
</dbReference>
<dbReference type="HAMAP" id="MF_00141">
    <property type="entry name" value="EF_P"/>
    <property type="match status" value="1"/>
</dbReference>
<evidence type="ECO:0000256" key="2">
    <source>
        <dbReference type="ARBA" id="ARBA00004815"/>
    </source>
</evidence>
<gene>
    <name evidence="9" type="ORF">S03H2_05838</name>
</gene>
<evidence type="ECO:0000256" key="1">
    <source>
        <dbReference type="ARBA" id="ARBA00004496"/>
    </source>
</evidence>
<name>X1E624_9ZZZZ</name>
<comment type="similarity">
    <text evidence="3">Belongs to the elongation factor P family.</text>
</comment>
<dbReference type="CDD" id="cd05794">
    <property type="entry name" value="S1_EF-P_repeat_2"/>
    <property type="match status" value="1"/>
</dbReference>
<dbReference type="Pfam" id="PF09285">
    <property type="entry name" value="Elong-fact-P_C"/>
    <property type="match status" value="1"/>
</dbReference>
<dbReference type="PANTHER" id="PTHR30053:SF12">
    <property type="entry name" value="ELONGATION FACTOR P (EF-P) FAMILY PROTEIN"/>
    <property type="match status" value="1"/>
</dbReference>
<reference evidence="9" key="1">
    <citation type="journal article" date="2014" name="Front. Microbiol.">
        <title>High frequency of phylogenetically diverse reductive dehalogenase-homologous genes in deep subseafloor sedimentary metagenomes.</title>
        <authorList>
            <person name="Kawai M."/>
            <person name="Futagami T."/>
            <person name="Toyoda A."/>
            <person name="Takaki Y."/>
            <person name="Nishi S."/>
            <person name="Hori S."/>
            <person name="Arai W."/>
            <person name="Tsubouchi T."/>
            <person name="Morono Y."/>
            <person name="Uchiyama I."/>
            <person name="Ito T."/>
            <person name="Fujiyama A."/>
            <person name="Inagaki F."/>
            <person name="Takami H."/>
        </authorList>
    </citation>
    <scope>NUCLEOTIDE SEQUENCE</scope>
    <source>
        <strain evidence="9">Expedition CK06-06</strain>
    </source>
</reference>
<dbReference type="AlphaFoldDB" id="X1E624"/>
<comment type="caution">
    <text evidence="9">The sequence shown here is derived from an EMBL/GenBank/DDBJ whole genome shotgun (WGS) entry which is preliminary data.</text>
</comment>
<sequence length="186" mass="21270">MISPTEFKTGMTIVIDNELYEIIWFQHSKIARRGAIVKVKLRKLKSGETIEKTFRVDEKLELAILDRKKMQYLYKDDSNLVLMDKETYEQRSVDEKKLGDKIIYLKEGLDIKTILHNGKLVSLDVPNFVELEVVNTTPGFKGDTASSQSKPATVETGAVVMIPMFINKGDIIKIDTRNGEYITRIK</sequence>
<dbReference type="InterPro" id="IPR008991">
    <property type="entry name" value="Translation_prot_SH3-like_sf"/>
</dbReference>
<dbReference type="InterPro" id="IPR013185">
    <property type="entry name" value="Transl_elong_KOW-like"/>
</dbReference>
<dbReference type="PIRSF" id="PIRSF005901">
    <property type="entry name" value="EF-P"/>
    <property type="match status" value="1"/>
</dbReference>
<dbReference type="UniPathway" id="UPA00345"/>
<evidence type="ECO:0000259" key="8">
    <source>
        <dbReference type="SMART" id="SM01185"/>
    </source>
</evidence>
<dbReference type="Pfam" id="PF08207">
    <property type="entry name" value="EFP_N"/>
    <property type="match status" value="1"/>
</dbReference>
<dbReference type="FunFam" id="2.30.30.30:FF:000003">
    <property type="entry name" value="Elongation factor P"/>
    <property type="match status" value="1"/>
</dbReference>
<dbReference type="InterPro" id="IPR001059">
    <property type="entry name" value="Transl_elong_P/YeiP_cen"/>
</dbReference>
<proteinExistence type="inferred from homology"/>
<dbReference type="NCBIfam" id="TIGR00038">
    <property type="entry name" value="efp"/>
    <property type="match status" value="1"/>
</dbReference>
<dbReference type="InterPro" id="IPR012340">
    <property type="entry name" value="NA-bd_OB-fold"/>
</dbReference>
<protein>
    <recommendedName>
        <fullName evidence="10">Elongation factor P</fullName>
    </recommendedName>
</protein>
<evidence type="ECO:0000256" key="4">
    <source>
        <dbReference type="ARBA" id="ARBA00022490"/>
    </source>
</evidence>
<dbReference type="GO" id="GO:0005829">
    <property type="term" value="C:cytosol"/>
    <property type="evidence" value="ECO:0007669"/>
    <property type="project" value="UniProtKB-ARBA"/>
</dbReference>
<evidence type="ECO:0008006" key="10">
    <source>
        <dbReference type="Google" id="ProtNLM"/>
    </source>
</evidence>
<dbReference type="Gene3D" id="2.30.30.30">
    <property type="match status" value="1"/>
</dbReference>
<dbReference type="Gene3D" id="2.40.50.140">
    <property type="entry name" value="Nucleic acid-binding proteins"/>
    <property type="match status" value="2"/>
</dbReference>
<evidence type="ECO:0000256" key="3">
    <source>
        <dbReference type="ARBA" id="ARBA00009479"/>
    </source>
</evidence>
<evidence type="ECO:0000313" key="9">
    <source>
        <dbReference type="EMBL" id="GAH28731.1"/>
    </source>
</evidence>
<dbReference type="PANTHER" id="PTHR30053">
    <property type="entry name" value="ELONGATION FACTOR P"/>
    <property type="match status" value="1"/>
</dbReference>
<dbReference type="NCBIfam" id="NF001810">
    <property type="entry name" value="PRK00529.1"/>
    <property type="match status" value="1"/>
</dbReference>
<evidence type="ECO:0000256" key="5">
    <source>
        <dbReference type="ARBA" id="ARBA00022768"/>
    </source>
</evidence>
<dbReference type="SUPFAM" id="SSF50104">
    <property type="entry name" value="Translation proteins SH3-like domain"/>
    <property type="match status" value="1"/>
</dbReference>
<feature type="domain" description="Translation elongation factor P/YeiP central" evidence="8">
    <location>
        <begin position="67"/>
        <end position="121"/>
    </location>
</feature>
<dbReference type="GO" id="GO:0043043">
    <property type="term" value="P:peptide biosynthetic process"/>
    <property type="evidence" value="ECO:0007669"/>
    <property type="project" value="InterPro"/>
</dbReference>
<evidence type="ECO:0000256" key="6">
    <source>
        <dbReference type="ARBA" id="ARBA00022917"/>
    </source>
</evidence>
<organism evidence="9">
    <name type="scientific">marine sediment metagenome</name>
    <dbReference type="NCBI Taxonomy" id="412755"/>
    <lineage>
        <taxon>unclassified sequences</taxon>
        <taxon>metagenomes</taxon>
        <taxon>ecological metagenomes</taxon>
    </lineage>
</organism>
<dbReference type="SUPFAM" id="SSF50249">
    <property type="entry name" value="Nucleic acid-binding proteins"/>
    <property type="match status" value="2"/>
</dbReference>
<dbReference type="FunFam" id="2.40.50.140:FF:000009">
    <property type="entry name" value="Elongation factor P"/>
    <property type="match status" value="1"/>
</dbReference>
<keyword evidence="5" id="KW-0251">Elongation factor</keyword>
<keyword evidence="6" id="KW-0648">Protein biosynthesis</keyword>
<dbReference type="EMBL" id="BARU01002482">
    <property type="protein sequence ID" value="GAH28731.1"/>
    <property type="molecule type" value="Genomic_DNA"/>
</dbReference>
<accession>X1E624</accession>
<dbReference type="GO" id="GO:0003746">
    <property type="term" value="F:translation elongation factor activity"/>
    <property type="evidence" value="ECO:0007669"/>
    <property type="project" value="UniProtKB-KW"/>
</dbReference>
<dbReference type="InterPro" id="IPR020599">
    <property type="entry name" value="Transl_elong_fac_P/YeiP"/>
</dbReference>
<dbReference type="SMART" id="SM00841">
    <property type="entry name" value="Elong-fact-P_C"/>
    <property type="match status" value="1"/>
</dbReference>
<dbReference type="InterPro" id="IPR011768">
    <property type="entry name" value="Transl_elongation_fac_P"/>
</dbReference>
<dbReference type="SMART" id="SM01185">
    <property type="entry name" value="EFP"/>
    <property type="match status" value="1"/>
</dbReference>
<feature type="domain" description="Elongation factor P C-terminal" evidence="7">
    <location>
        <begin position="129"/>
        <end position="184"/>
    </location>
</feature>